<protein>
    <recommendedName>
        <fullName evidence="3">Reverse transcriptase</fullName>
    </recommendedName>
</protein>
<dbReference type="InterPro" id="IPR023378">
    <property type="entry name" value="YheA/YmcA-like_dom_sf"/>
</dbReference>
<dbReference type="VEuPathDB" id="MicrosporidiaDB:CWI38_0704p0040"/>
<dbReference type="Proteomes" id="UP000292282">
    <property type="component" value="Unassembled WGS sequence"/>
</dbReference>
<dbReference type="SUPFAM" id="SSF158622">
    <property type="entry name" value="YheA/YmcA-like"/>
    <property type="match status" value="1"/>
</dbReference>
<comment type="caution">
    <text evidence="1">The sequence shown here is derived from an EMBL/GenBank/DDBJ whole genome shotgun (WGS) entry which is preliminary data.</text>
</comment>
<organism evidence="1 2">
    <name type="scientific">Hamiltosporidium tvaerminnensis</name>
    <dbReference type="NCBI Taxonomy" id="1176355"/>
    <lineage>
        <taxon>Eukaryota</taxon>
        <taxon>Fungi</taxon>
        <taxon>Fungi incertae sedis</taxon>
        <taxon>Microsporidia</taxon>
        <taxon>Dubosqiidae</taxon>
        <taxon>Hamiltosporidium</taxon>
    </lineage>
</organism>
<name>A0A4Q9LWB6_9MICR</name>
<gene>
    <name evidence="1" type="ORF">CWI38_0704p0040</name>
</gene>
<proteinExistence type="predicted"/>
<dbReference type="PANTHER" id="PTHR35450">
    <property type="entry name" value="REVERSE TRANSCRIPTASE DOMAIN-CONTAINING PROTEIN"/>
    <property type="match status" value="1"/>
</dbReference>
<accession>A0A4Q9LWB6</accession>
<dbReference type="EMBL" id="PITK01000704">
    <property type="protein sequence ID" value="TBU12586.1"/>
    <property type="molecule type" value="Genomic_DNA"/>
</dbReference>
<dbReference type="AlphaFoldDB" id="A0A4Q9LWB6"/>
<keyword evidence="2" id="KW-1185">Reference proteome</keyword>
<evidence type="ECO:0000313" key="2">
    <source>
        <dbReference type="Proteomes" id="UP000292282"/>
    </source>
</evidence>
<evidence type="ECO:0008006" key="3">
    <source>
        <dbReference type="Google" id="ProtNLM"/>
    </source>
</evidence>
<sequence>MEKEHKIRIIEDSRGIPTRSSFEEVQSKLISRVERLLLRLEPADFSKLNDAVRVVLVKNKIHLRHGCKERLYLPRTELGRGLHSVELRSEHMLLQLLDCLEKSKEILTRRAAILKVENNKTHLALIKGFLKVKYRLVEEVTKKSLEEAQLAKLYNEIKNRKLYSKLYNARKNELVSVSDSSRWLKRGNIRPRNEAVFCYIQDRNVFWGADGMCQHCNKSGKTVDHLATRCEKMLDHDYTRRHNEVVRCLHLLLLNRYKIHSVQEILDNEYTEVRVDTRIKNEVKIRNNRPDIFILDKKKNMLAQIKKNLIFIGTMNVHCKIISILFSNEFQLNFKDINEDDTDIKICINTKAITYDDFLYFIRIIKDKYEVKEL</sequence>
<reference evidence="1 2" key="1">
    <citation type="submission" date="2017-12" db="EMBL/GenBank/DDBJ databases">
        <authorList>
            <person name="Pombert J.-F."/>
            <person name="Haag K.L."/>
            <person name="Ebert D."/>
        </authorList>
    </citation>
    <scope>NUCLEOTIDE SEQUENCE [LARGE SCALE GENOMIC DNA]</scope>
    <source>
        <strain evidence="1">IL-G-3</strain>
    </source>
</reference>
<dbReference type="PANTHER" id="PTHR35450:SF2">
    <property type="entry name" value="REVERSE TRANSCRIPTASE DOMAIN-CONTAINING PROTEIN"/>
    <property type="match status" value="1"/>
</dbReference>
<evidence type="ECO:0000313" key="1">
    <source>
        <dbReference type="EMBL" id="TBU12586.1"/>
    </source>
</evidence>